<proteinExistence type="predicted"/>
<name>A0A8S5U5P3_9CAUD</name>
<reference evidence="2" key="1">
    <citation type="journal article" date="2021" name="Proc. Natl. Acad. Sci. U.S.A.">
        <title>A Catalog of Tens of Thousands of Viruses from Human Metagenomes Reveals Hidden Associations with Chronic Diseases.</title>
        <authorList>
            <person name="Tisza M.J."/>
            <person name="Buck C.B."/>
        </authorList>
    </citation>
    <scope>NUCLEOTIDE SEQUENCE</scope>
    <source>
        <strain evidence="2">CteLh2</strain>
    </source>
</reference>
<sequence>MAFKKPQVTEVKTDIQSLSIYLRSVKKFGKTTLFRDLVLEKFGDPKRGLLVGVGAEVGYSILDNLNATQIEDWDEAVDLKNWLIEEKGKEHNIEMVAFDVVGELMPMAEDEIVRLSTKETGKVCKSFNSAFGGYGEPRKRLLKLLKEYFVDLKKSGIMPFAIAHTKVKSIKEKGDDSEGYNTLTSDLSNDCEGIFGDIFDCVLTGYIDRSVENGKTTNEVRKLYLRGNGFVDAGCRFSNDAVPEYIVFDKPNMAKEFIETLEEGLRKSRTTNISKDKFKTEQKKEQAELSSKAQEKQKEVELNKKNEDEKAIKEEKLDQIKSNMAKLDFEKLTPIMATYNVSSFEDANTIPMECLDEILKLIQ</sequence>
<protein>
    <submittedName>
        <fullName evidence="2">AAA domain protein</fullName>
    </submittedName>
</protein>
<feature type="compositionally biased region" description="Basic and acidic residues" evidence="1">
    <location>
        <begin position="274"/>
        <end position="306"/>
    </location>
</feature>
<dbReference type="Pfam" id="PF13479">
    <property type="entry name" value="AAA_24"/>
    <property type="match status" value="1"/>
</dbReference>
<evidence type="ECO:0000313" key="2">
    <source>
        <dbReference type="EMBL" id="DAF89778.1"/>
    </source>
</evidence>
<feature type="region of interest" description="Disordered" evidence="1">
    <location>
        <begin position="272"/>
        <end position="306"/>
    </location>
</feature>
<accession>A0A8S5U5P3</accession>
<organism evidence="2">
    <name type="scientific">Siphoviridae sp. cteLh2</name>
    <dbReference type="NCBI Taxonomy" id="2825590"/>
    <lineage>
        <taxon>Viruses</taxon>
        <taxon>Duplodnaviria</taxon>
        <taxon>Heunggongvirae</taxon>
        <taxon>Uroviricota</taxon>
        <taxon>Caudoviricetes</taxon>
    </lineage>
</organism>
<evidence type="ECO:0000256" key="1">
    <source>
        <dbReference type="SAM" id="MobiDB-lite"/>
    </source>
</evidence>
<dbReference type="EMBL" id="BK016017">
    <property type="protein sequence ID" value="DAF89778.1"/>
    <property type="molecule type" value="Genomic_DNA"/>
</dbReference>